<name>A0A1H0WWN1_9GAMM</name>
<keyword evidence="14" id="KW-1185">Reference proteome</keyword>
<dbReference type="PROSITE" id="PS00675">
    <property type="entry name" value="SIGMA54_INTERACT_1"/>
    <property type="match status" value="1"/>
</dbReference>
<proteinExistence type="predicted"/>
<evidence type="ECO:0000256" key="11">
    <source>
        <dbReference type="ARBA" id="ARBA00023163"/>
    </source>
</evidence>
<evidence type="ECO:0000256" key="6">
    <source>
        <dbReference type="ARBA" id="ARBA00022840"/>
    </source>
</evidence>
<comment type="subcellular location">
    <subcellularLocation>
        <location evidence="1">Cytoplasm</location>
    </subcellularLocation>
</comment>
<dbReference type="Pfam" id="PF02954">
    <property type="entry name" value="HTH_8"/>
    <property type="match status" value="1"/>
</dbReference>
<dbReference type="PROSITE" id="PS50045">
    <property type="entry name" value="SIGMA54_INTERACT_4"/>
    <property type="match status" value="1"/>
</dbReference>
<evidence type="ECO:0000259" key="12">
    <source>
        <dbReference type="PROSITE" id="PS50045"/>
    </source>
</evidence>
<keyword evidence="11" id="KW-0804">Transcription</keyword>
<dbReference type="AlphaFoldDB" id="A0A1H0WWN1"/>
<reference evidence="14" key="1">
    <citation type="submission" date="2016-10" db="EMBL/GenBank/DDBJ databases">
        <authorList>
            <person name="Varghese N."/>
            <person name="Submissions S."/>
        </authorList>
    </citation>
    <scope>NUCLEOTIDE SEQUENCE [LARGE SCALE GENOMIC DNA]</scope>
    <source>
        <strain evidence="14">JCM 18416</strain>
    </source>
</reference>
<dbReference type="Pfam" id="PF25601">
    <property type="entry name" value="AAA_lid_14"/>
    <property type="match status" value="1"/>
</dbReference>
<dbReference type="InterPro" id="IPR025662">
    <property type="entry name" value="Sigma_54_int_dom_ATP-bd_1"/>
</dbReference>
<dbReference type="EMBL" id="FNJJ01000008">
    <property type="protein sequence ID" value="SDP95052.1"/>
    <property type="molecule type" value="Genomic_DNA"/>
</dbReference>
<evidence type="ECO:0000256" key="8">
    <source>
        <dbReference type="ARBA" id="ARBA00023015"/>
    </source>
</evidence>
<keyword evidence="3" id="KW-0678">Repressor</keyword>
<dbReference type="Gene3D" id="1.10.8.60">
    <property type="match status" value="1"/>
</dbReference>
<evidence type="ECO:0000313" key="14">
    <source>
        <dbReference type="Proteomes" id="UP000199460"/>
    </source>
</evidence>
<dbReference type="InterPro" id="IPR058031">
    <property type="entry name" value="AAA_lid_NorR"/>
</dbReference>
<dbReference type="PANTHER" id="PTHR32071">
    <property type="entry name" value="TRANSCRIPTIONAL REGULATORY PROTEIN"/>
    <property type="match status" value="1"/>
</dbReference>
<keyword evidence="7" id="KW-0902">Two-component regulatory system</keyword>
<dbReference type="GeneID" id="300932340"/>
<evidence type="ECO:0000256" key="5">
    <source>
        <dbReference type="ARBA" id="ARBA00022741"/>
    </source>
</evidence>
<keyword evidence="10" id="KW-0010">Activator</keyword>
<dbReference type="PRINTS" id="PR01590">
    <property type="entry name" value="HTHFIS"/>
</dbReference>
<evidence type="ECO:0000313" key="13">
    <source>
        <dbReference type="EMBL" id="SDP95052.1"/>
    </source>
</evidence>
<feature type="domain" description="Sigma-54 factor interaction" evidence="12">
    <location>
        <begin position="197"/>
        <end position="426"/>
    </location>
</feature>
<dbReference type="Gene3D" id="3.30.450.40">
    <property type="match status" value="1"/>
</dbReference>
<dbReference type="Proteomes" id="UP000199460">
    <property type="component" value="Unassembled WGS sequence"/>
</dbReference>
<keyword evidence="5" id="KW-0547">Nucleotide-binding</keyword>
<organism evidence="13 14">
    <name type="scientific">Ectopseudomonas guguanensis</name>
    <dbReference type="NCBI Taxonomy" id="1198456"/>
    <lineage>
        <taxon>Bacteria</taxon>
        <taxon>Pseudomonadati</taxon>
        <taxon>Pseudomonadota</taxon>
        <taxon>Gammaproteobacteria</taxon>
        <taxon>Pseudomonadales</taxon>
        <taxon>Pseudomonadaceae</taxon>
        <taxon>Ectopseudomonas</taxon>
    </lineage>
</organism>
<keyword evidence="8" id="KW-0805">Transcription regulation</keyword>
<accession>A0A1H0WWN1</accession>
<dbReference type="Gene3D" id="3.40.50.300">
    <property type="entry name" value="P-loop containing nucleotide triphosphate hydrolases"/>
    <property type="match status" value="1"/>
</dbReference>
<dbReference type="OrthoDB" id="9804019at2"/>
<dbReference type="InterPro" id="IPR025943">
    <property type="entry name" value="Sigma_54_int_dom_ATP-bd_2"/>
</dbReference>
<sequence>MFAEVPQPLRYAEALLSSYAKLAGAASGERLLADLVRAAADLADCALGQLYLLDNTHTRLTLSAEWLDGLLQPREAASLPSDYDGEQLLQYCLCQNQVLCIDELDSALHGIACLPEAGRAWRSLLCLPLHDGVGHTRGLLLVASHERRSLQGFAASFAQLGSFALAQLQLLQRLRAPETPEPASPAPGTPCASGYGLLGQSQAMRRVYQLIGKVLHSPVSVLLTGETGTGKELVARAIHDCGARRSKAFVVQNCAALPENLLESELFGYRRGAFTGADRDKPGLFDAADGGTLFLDEIGDMPLGLQAKLLRVLQEGEVRPLGSSETHKVDVRIVAATHQELRRRVEEGRFREDLFYRLSHFPIELPALRERGEDILLLARHFAATASGLLQRDACRWSDAALEHLAGYAFPGNVRELKGLVERAVLLCEGGELLPEHFNLEQTQHPDGAPLSLRERMDRLERNLLLDCLRKNRGNQTNAANELGLPRRTLLYRMQRLKISPSEV</sequence>
<dbReference type="Pfam" id="PF00158">
    <property type="entry name" value="Sigma54_activat"/>
    <property type="match status" value="1"/>
</dbReference>
<dbReference type="InterPro" id="IPR009057">
    <property type="entry name" value="Homeodomain-like_sf"/>
</dbReference>
<evidence type="ECO:0000256" key="2">
    <source>
        <dbReference type="ARBA" id="ARBA00022490"/>
    </source>
</evidence>
<evidence type="ECO:0000256" key="7">
    <source>
        <dbReference type="ARBA" id="ARBA00023012"/>
    </source>
</evidence>
<dbReference type="Gene3D" id="1.10.10.60">
    <property type="entry name" value="Homeodomain-like"/>
    <property type="match status" value="1"/>
</dbReference>
<keyword evidence="4" id="KW-0597">Phosphoprotein</keyword>
<gene>
    <name evidence="13" type="ORF">SAMN05216213_10879</name>
</gene>
<dbReference type="GO" id="GO:0005737">
    <property type="term" value="C:cytoplasm"/>
    <property type="evidence" value="ECO:0007669"/>
    <property type="project" value="UniProtKB-SubCell"/>
</dbReference>
<dbReference type="CDD" id="cd00009">
    <property type="entry name" value="AAA"/>
    <property type="match status" value="1"/>
</dbReference>
<keyword evidence="6" id="KW-0067">ATP-binding</keyword>
<dbReference type="SUPFAM" id="SSF46689">
    <property type="entry name" value="Homeodomain-like"/>
    <property type="match status" value="1"/>
</dbReference>
<dbReference type="InterPro" id="IPR029016">
    <property type="entry name" value="GAF-like_dom_sf"/>
</dbReference>
<dbReference type="PANTHER" id="PTHR32071:SF95">
    <property type="entry name" value="DNA-BINDING TRANSCRIPTIONAL REGULATOR NTRC"/>
    <property type="match status" value="1"/>
</dbReference>
<dbReference type="GO" id="GO:0043565">
    <property type="term" value="F:sequence-specific DNA binding"/>
    <property type="evidence" value="ECO:0007669"/>
    <property type="project" value="InterPro"/>
</dbReference>
<dbReference type="SMART" id="SM00382">
    <property type="entry name" value="AAA"/>
    <property type="match status" value="1"/>
</dbReference>
<dbReference type="GO" id="GO:0006355">
    <property type="term" value="P:regulation of DNA-templated transcription"/>
    <property type="evidence" value="ECO:0007669"/>
    <property type="project" value="InterPro"/>
</dbReference>
<dbReference type="GO" id="GO:0000160">
    <property type="term" value="P:phosphorelay signal transduction system"/>
    <property type="evidence" value="ECO:0007669"/>
    <property type="project" value="UniProtKB-KW"/>
</dbReference>
<dbReference type="InterPro" id="IPR027417">
    <property type="entry name" value="P-loop_NTPase"/>
</dbReference>
<keyword evidence="2" id="KW-0963">Cytoplasm</keyword>
<evidence type="ECO:0000256" key="3">
    <source>
        <dbReference type="ARBA" id="ARBA00022491"/>
    </source>
</evidence>
<dbReference type="InterPro" id="IPR002197">
    <property type="entry name" value="HTH_Fis"/>
</dbReference>
<evidence type="ECO:0000256" key="4">
    <source>
        <dbReference type="ARBA" id="ARBA00022553"/>
    </source>
</evidence>
<dbReference type="RefSeq" id="WP_090431508.1">
    <property type="nucleotide sequence ID" value="NZ_FNJJ01000008.1"/>
</dbReference>
<evidence type="ECO:0000256" key="10">
    <source>
        <dbReference type="ARBA" id="ARBA00023159"/>
    </source>
</evidence>
<keyword evidence="9" id="KW-0238">DNA-binding</keyword>
<dbReference type="InterPro" id="IPR002078">
    <property type="entry name" value="Sigma_54_int"/>
</dbReference>
<dbReference type="SUPFAM" id="SSF52540">
    <property type="entry name" value="P-loop containing nucleoside triphosphate hydrolases"/>
    <property type="match status" value="1"/>
</dbReference>
<dbReference type="GO" id="GO:0005524">
    <property type="term" value="F:ATP binding"/>
    <property type="evidence" value="ECO:0007669"/>
    <property type="project" value="UniProtKB-KW"/>
</dbReference>
<dbReference type="FunFam" id="3.40.50.300:FF:000006">
    <property type="entry name" value="DNA-binding transcriptional regulator NtrC"/>
    <property type="match status" value="1"/>
</dbReference>
<protein>
    <submittedName>
        <fullName evidence="13">Sigma-54 dependent transcriptional regulator</fullName>
    </submittedName>
</protein>
<evidence type="ECO:0000256" key="1">
    <source>
        <dbReference type="ARBA" id="ARBA00004496"/>
    </source>
</evidence>
<dbReference type="PROSITE" id="PS00676">
    <property type="entry name" value="SIGMA54_INTERACT_2"/>
    <property type="match status" value="1"/>
</dbReference>
<dbReference type="SUPFAM" id="SSF55781">
    <property type="entry name" value="GAF domain-like"/>
    <property type="match status" value="1"/>
</dbReference>
<evidence type="ECO:0000256" key="9">
    <source>
        <dbReference type="ARBA" id="ARBA00023125"/>
    </source>
</evidence>
<dbReference type="InterPro" id="IPR003593">
    <property type="entry name" value="AAA+_ATPase"/>
</dbReference>